<gene>
    <name evidence="1" type="ORF">ANN_19264</name>
</gene>
<proteinExistence type="predicted"/>
<dbReference type="Proteomes" id="UP001148838">
    <property type="component" value="Unassembled WGS sequence"/>
</dbReference>
<organism evidence="1 2">
    <name type="scientific">Periplaneta americana</name>
    <name type="common">American cockroach</name>
    <name type="synonym">Blatta americana</name>
    <dbReference type="NCBI Taxonomy" id="6978"/>
    <lineage>
        <taxon>Eukaryota</taxon>
        <taxon>Metazoa</taxon>
        <taxon>Ecdysozoa</taxon>
        <taxon>Arthropoda</taxon>
        <taxon>Hexapoda</taxon>
        <taxon>Insecta</taxon>
        <taxon>Pterygota</taxon>
        <taxon>Neoptera</taxon>
        <taxon>Polyneoptera</taxon>
        <taxon>Dictyoptera</taxon>
        <taxon>Blattodea</taxon>
        <taxon>Blattoidea</taxon>
        <taxon>Blattidae</taxon>
        <taxon>Blattinae</taxon>
        <taxon>Periplaneta</taxon>
    </lineage>
</organism>
<protein>
    <submittedName>
        <fullName evidence="1">Uncharacterized protein</fullName>
    </submittedName>
</protein>
<keyword evidence="2" id="KW-1185">Reference proteome</keyword>
<name>A0ABQ8S9R5_PERAM</name>
<evidence type="ECO:0000313" key="2">
    <source>
        <dbReference type="Proteomes" id="UP001148838"/>
    </source>
</evidence>
<sequence length="219" mass="26245">MAVFMWLLTRNRERETERERVNILCTWTEKMRLQASALYYKSKLQIHNFTIYDLQRNDGYCFLWNECEGGIQYKLKFSDTWQTFPRIMSNIYNSFEVPALYSSSPLKIKAERSYLANKFRSVILHCPKPSEGPALVDNEEKHFETSQPDDADYIKRVVLFVNTSYSEKVKCEEMQQKKRKKKRKRKRKNVDISSEIDIDLFCRNYPQLKITSYSEKLNR</sequence>
<dbReference type="EMBL" id="JAJSOF020000031">
    <property type="protein sequence ID" value="KAJ4430673.1"/>
    <property type="molecule type" value="Genomic_DNA"/>
</dbReference>
<reference evidence="1 2" key="1">
    <citation type="journal article" date="2022" name="Allergy">
        <title>Genome assembly and annotation of Periplaneta americana reveal a comprehensive cockroach allergen profile.</title>
        <authorList>
            <person name="Wang L."/>
            <person name="Xiong Q."/>
            <person name="Saelim N."/>
            <person name="Wang L."/>
            <person name="Nong W."/>
            <person name="Wan A.T."/>
            <person name="Shi M."/>
            <person name="Liu X."/>
            <person name="Cao Q."/>
            <person name="Hui J.H.L."/>
            <person name="Sookrung N."/>
            <person name="Leung T.F."/>
            <person name="Tungtrongchitr A."/>
            <person name="Tsui S.K.W."/>
        </authorList>
    </citation>
    <scope>NUCLEOTIDE SEQUENCE [LARGE SCALE GENOMIC DNA]</scope>
    <source>
        <strain evidence="1">PWHHKU_190912</strain>
    </source>
</reference>
<evidence type="ECO:0000313" key="1">
    <source>
        <dbReference type="EMBL" id="KAJ4430673.1"/>
    </source>
</evidence>
<comment type="caution">
    <text evidence="1">The sequence shown here is derived from an EMBL/GenBank/DDBJ whole genome shotgun (WGS) entry which is preliminary data.</text>
</comment>
<accession>A0ABQ8S9R5</accession>